<dbReference type="PANTHER" id="PTHR43539">
    <property type="entry name" value="FLAVIN-BINDING MONOOXYGENASE-LIKE PROTEIN (AFU_ORTHOLOGUE AFUA_4G09220)"/>
    <property type="match status" value="1"/>
</dbReference>
<accession>A0A9P1C8S3</accession>
<organism evidence="8">
    <name type="scientific">Cladocopium goreaui</name>
    <dbReference type="NCBI Taxonomy" id="2562237"/>
    <lineage>
        <taxon>Eukaryota</taxon>
        <taxon>Sar</taxon>
        <taxon>Alveolata</taxon>
        <taxon>Dinophyceae</taxon>
        <taxon>Suessiales</taxon>
        <taxon>Symbiodiniaceae</taxon>
        <taxon>Cladocopium</taxon>
    </lineage>
</organism>
<keyword evidence="4" id="KW-0560">Oxidoreductase</keyword>
<reference evidence="8" key="1">
    <citation type="submission" date="2022-10" db="EMBL/GenBank/DDBJ databases">
        <authorList>
            <person name="Chen Y."/>
            <person name="Dougan E. K."/>
            <person name="Chan C."/>
            <person name="Rhodes N."/>
            <person name="Thang M."/>
        </authorList>
    </citation>
    <scope>NUCLEOTIDE SEQUENCE</scope>
</reference>
<evidence type="ECO:0000256" key="1">
    <source>
        <dbReference type="ARBA" id="ARBA00004141"/>
    </source>
</evidence>
<dbReference type="PROSITE" id="PS51257">
    <property type="entry name" value="PROKAR_LIPOPROTEIN"/>
    <property type="match status" value="1"/>
</dbReference>
<dbReference type="InterPro" id="IPR036322">
    <property type="entry name" value="WD40_repeat_dom_sf"/>
</dbReference>
<dbReference type="EMBL" id="CAMXCT010001024">
    <property type="protein sequence ID" value="CAI3985856.1"/>
    <property type="molecule type" value="Genomic_DNA"/>
</dbReference>
<dbReference type="GO" id="GO:0016020">
    <property type="term" value="C:membrane"/>
    <property type="evidence" value="ECO:0007669"/>
    <property type="project" value="UniProtKB-SubCell"/>
</dbReference>
<dbReference type="Gene3D" id="3.40.50.720">
    <property type="entry name" value="NAD(P)-binding Rossmann-like Domain"/>
    <property type="match status" value="1"/>
</dbReference>
<comment type="subcellular location">
    <subcellularLocation>
        <location evidence="1">Membrane</location>
        <topology evidence="1">Multi-pass membrane protein</topology>
    </subcellularLocation>
</comment>
<proteinExistence type="predicted"/>
<evidence type="ECO:0000313" key="8">
    <source>
        <dbReference type="EMBL" id="CAI3985856.1"/>
    </source>
</evidence>
<name>A0A9P1C8S3_9DINO</name>
<feature type="transmembrane region" description="Helical" evidence="6">
    <location>
        <begin position="287"/>
        <end position="308"/>
    </location>
</feature>
<dbReference type="SUPFAM" id="SSF50978">
    <property type="entry name" value="WD40 repeat-like"/>
    <property type="match status" value="1"/>
</dbReference>
<dbReference type="Gene3D" id="2.60.120.330">
    <property type="entry name" value="B-lactam Antibiotic, Isopenicillin N Synthase, Chain"/>
    <property type="match status" value="1"/>
</dbReference>
<dbReference type="InterPro" id="IPR001680">
    <property type="entry name" value="WD40_rpt"/>
</dbReference>
<feature type="domain" description="Fe2OG dioxygenase" evidence="7">
    <location>
        <begin position="1838"/>
        <end position="1944"/>
    </location>
</feature>
<evidence type="ECO:0000259" key="7">
    <source>
        <dbReference type="PROSITE" id="PS51471"/>
    </source>
</evidence>
<evidence type="ECO:0000256" key="6">
    <source>
        <dbReference type="SAM" id="Phobius"/>
    </source>
</evidence>
<keyword evidence="6" id="KW-0812">Transmembrane</keyword>
<dbReference type="PROSITE" id="PS00678">
    <property type="entry name" value="WD_REPEATS_1"/>
    <property type="match status" value="1"/>
</dbReference>
<dbReference type="PROSITE" id="PS51471">
    <property type="entry name" value="FE2OG_OXY"/>
    <property type="match status" value="1"/>
</dbReference>
<dbReference type="InterPro" id="IPR027443">
    <property type="entry name" value="IPNS-like_sf"/>
</dbReference>
<reference evidence="9 10" key="2">
    <citation type="submission" date="2024-05" db="EMBL/GenBank/DDBJ databases">
        <authorList>
            <person name="Chen Y."/>
            <person name="Shah S."/>
            <person name="Dougan E. K."/>
            <person name="Thang M."/>
            <person name="Chan C."/>
        </authorList>
    </citation>
    <scope>NUCLEOTIDE SEQUENCE [LARGE SCALE GENOMIC DNA]</scope>
</reference>
<dbReference type="Pfam" id="PF13738">
    <property type="entry name" value="Pyr_redox_3"/>
    <property type="match status" value="1"/>
</dbReference>
<dbReference type="InterPro" id="IPR036291">
    <property type="entry name" value="NAD(P)-bd_dom_sf"/>
</dbReference>
<dbReference type="GO" id="GO:0050660">
    <property type="term" value="F:flavin adenine dinucleotide binding"/>
    <property type="evidence" value="ECO:0007669"/>
    <property type="project" value="TreeGrafter"/>
</dbReference>
<protein>
    <submittedName>
        <fullName evidence="9">Very-long-chain aldehyde decarbonylase CER3 (Protein ECERIFERUM 3) (Protein FACELESS POLLEN 1) (Protein WAX2) (Protein YORE-YORE)</fullName>
    </submittedName>
</protein>
<dbReference type="PRINTS" id="PR00368">
    <property type="entry name" value="FADPNR"/>
</dbReference>
<dbReference type="Pfam" id="PF12076">
    <property type="entry name" value="CER1-like_C"/>
    <property type="match status" value="1"/>
</dbReference>
<dbReference type="PROSITE" id="PS50082">
    <property type="entry name" value="WD_REPEATS_2"/>
    <property type="match status" value="1"/>
</dbReference>
<keyword evidence="6" id="KW-1133">Transmembrane helix</keyword>
<dbReference type="EMBL" id="CAMXCT030001024">
    <property type="protein sequence ID" value="CAL4773168.1"/>
    <property type="molecule type" value="Genomic_DNA"/>
</dbReference>
<evidence type="ECO:0000256" key="2">
    <source>
        <dbReference type="ARBA" id="ARBA00022574"/>
    </source>
</evidence>
<dbReference type="InterPro" id="IPR021940">
    <property type="entry name" value="CER1-like_C"/>
</dbReference>
<comment type="caution">
    <text evidence="8">The sequence shown here is derived from an EMBL/GenBank/DDBJ whole genome shotgun (WGS) entry which is preliminary data.</text>
</comment>
<evidence type="ECO:0000313" key="9">
    <source>
        <dbReference type="EMBL" id="CAL4773168.1"/>
    </source>
</evidence>
<keyword evidence="2 5" id="KW-0853">WD repeat</keyword>
<evidence type="ECO:0000313" key="10">
    <source>
        <dbReference type="Proteomes" id="UP001152797"/>
    </source>
</evidence>
<dbReference type="Gene3D" id="3.50.50.60">
    <property type="entry name" value="FAD/NAD(P)-binding domain"/>
    <property type="match status" value="1"/>
</dbReference>
<dbReference type="SUPFAM" id="SSF51735">
    <property type="entry name" value="NAD(P)-binding Rossmann-fold domains"/>
    <property type="match status" value="1"/>
</dbReference>
<dbReference type="InterPro" id="IPR005123">
    <property type="entry name" value="Oxoglu/Fe-dep_dioxygenase_dom"/>
</dbReference>
<dbReference type="Gene3D" id="2.130.10.10">
    <property type="entry name" value="YVTN repeat-like/Quinoprotein amine dehydrogenase"/>
    <property type="match status" value="1"/>
</dbReference>
<keyword evidence="3" id="KW-0677">Repeat</keyword>
<dbReference type="Pfam" id="PF00400">
    <property type="entry name" value="WD40"/>
    <property type="match status" value="1"/>
</dbReference>
<keyword evidence="10" id="KW-1185">Reference proteome</keyword>
<evidence type="ECO:0000256" key="5">
    <source>
        <dbReference type="PROSITE-ProRule" id="PRU00221"/>
    </source>
</evidence>
<sequence length="2050" mass="225905">MKEASWVPAALTAVTGCTGYAAMCWALDFLTPLPDLESVMVALLIHEAWVTFQHANVLFNPFCQQLDRRYGVSMLRKGQHWVIASVLVMYWCREVFSMLFCLPYISLHAQVAVFVSVAYHTVKMLSICKDAQRCWSPTLGIMKLLIDHWHFQSLRTQMVSLLRMALQGYDTFTHVLVVRDLINGLGGEGVLFLHITFCLWLLHAVMNQISQKSTATLVVETWRHMLGFARPKSEEKVLTADPVETCVVCDLLHHRAGKFWKDAAQRKRSQSGGCPSQRASPGLSRQLMAAIFTLQIGSTMYSMLLFILGGLQLGTPLSSASISLIFFLHEGWVMLQHANVLLNPFCQHLDRNYGVSLLQSGQHWVIAGVLVMYWSREVLSMLFCLTSVTYRTQVAILVSSTYHLVKMYSICVDAQRRSSPTLGIMRLLIDHWHNETLAQLAVSALRIFLQGGDTFTHVLIVKDMLGDPGDGRLRYLHLLFVVWIAHAALNQATQKSTATLVVEAWRKVYRPVVHDSGGTSQTCRVCSLLSEKGPNSTRETGAKKKDENVSVDLVFLSHPAYPSSLFSLWWPSAVSAGGWKAAWWMQLVAPPLSLLIPILWPWLRNGECMEVAEDIEYSGIRMQNWVLSNFGYQYVLWPFRRLVEERIVKTARLAEHRKVSVLCLGALNKAEWMNNGGLGLLVGSTSKMRIVHGNTLTAAAVVETAKALFGDACEVFVTGASSKVGTAVVLSLLQNGFEVLAHSSDSNRSKKLLAKCRSFDPQVAGRIRVTTSLVKGVHVRHWVVGKSDRKVLNYVPQGAKAVVFSVPNPFESGRRDVLVLPGGILHMDLTKLSKPRQFSNLLEDHEIYACHAAGVVAAANPNWLDELGEVRLEDMSVQWKAALKMGFSLPEIPSQAEHSSRRSPSSPAVIVVGGGPSGLAAAAALVQKGEDVVVLERQKSIQGGWCQHFDGLTITTRASTCGLPDFPVKLFTCNDELKGTEYVDYLVAYAARFALDVRCNMEVVQIKEHGGRWMVSVRHPDGQATLTCDELVVATGKNAIPRMPRCYDRLDLQTAPIIHSSQLQGHRFQQAVSAAAGQLLVVGFGNSAADICSLILRQAPSGSVHVSMRRLPPIVRRQWGPFRLEWFAKLFSLACDKNGDRLTHWLMYMIEGDMQKLFPDLDTWGARKERHIPTVDRDGSLLRHVREERIVPHQDIEKIELCKHSEDPSETKVEVKFAGESDVHSFDFVILCTGYESSLEAQSCLSTAEVLGRAHFVGLGPEPKDLLPLVGIGREARTVATQISDLLHLKRSLLSDFVLRHILRSDHICVMRCGLEVDRVLLLQASAVCGEAAPDILDPGGVVAAESGFGALQCRQDPNAGAELLERKMVCGGVNSLGAVRTYSLGTYRICVCGSFNQYDCSDPSHYWTPAGDAFQVLMRSTAPGAAPSVPPLSLLSAESPATAACFAPTPLGSQRRLAAGYEDGVVRIWRPAAPRIDAELVGHLDHVQALAWSPDGMWLASAGLDGSLRIWNVGIPQHPCPNWEPVWARPGGNMPDFDWQNVILGHLLSMDPLNITEEPFVNFAESLSSVDLADIGHLTLKRAARQCEKACGNFREMAAEFCECKPQFSRCAAHRKVVPTRQQTVRCGNGLGLWCIAGHQAALGGPNFELPNGCAKQWEVGVSPRQCKVCRLQNALEVCKSWMHADREAWKAGSLERHPPEQCRVLKVSALLEVLVIHDNERSQIRLQRAESHGVPHPPHPLSILRCLGVLCCKVCRGLWINQQPGEEIPLAAIESLSLGLQQIACKNVMSRLPGFLAEAGEPATCHSGVEQVKNVDLSNSKIRDMDGTCKDHNLSKIVKVLDVFYYHELADSWLRCPPHIDPGLVTLVVADQEGLEAQDGKNWVPLGPAGAFALAGAEWAYFASIDSNVDSNCPKCQPCMHRVRVKERTCRASAALEFRLNSQSRELVQNGALKCRTVEPAELASKVSLHVMAVLSVAFSVGIGSGVVLATGGDDDLIGWFELTTILSSGPDCNSEHKESLGVLKLQNLSRSRLAFYSGTHLEGQTKS</sequence>
<evidence type="ECO:0000256" key="4">
    <source>
        <dbReference type="ARBA" id="ARBA00023002"/>
    </source>
</evidence>
<dbReference type="SUPFAM" id="SSF51905">
    <property type="entry name" value="FAD/NAD(P)-binding domain"/>
    <property type="match status" value="1"/>
</dbReference>
<dbReference type="InterPro" id="IPR050982">
    <property type="entry name" value="Auxin_biosynth/cation_transpt"/>
</dbReference>
<evidence type="ECO:0000256" key="3">
    <source>
        <dbReference type="ARBA" id="ARBA00022737"/>
    </source>
</evidence>
<dbReference type="InterPro" id="IPR036188">
    <property type="entry name" value="FAD/NAD-bd_sf"/>
</dbReference>
<dbReference type="OrthoDB" id="66881at2759"/>
<dbReference type="GO" id="GO:0004497">
    <property type="term" value="F:monooxygenase activity"/>
    <property type="evidence" value="ECO:0007669"/>
    <property type="project" value="TreeGrafter"/>
</dbReference>
<dbReference type="PANTHER" id="PTHR43539:SF78">
    <property type="entry name" value="FLAVIN-CONTAINING MONOOXYGENASE"/>
    <property type="match status" value="1"/>
</dbReference>
<dbReference type="InterPro" id="IPR019775">
    <property type="entry name" value="WD40_repeat_CS"/>
</dbReference>
<dbReference type="PROSITE" id="PS50294">
    <property type="entry name" value="WD_REPEATS_REGION"/>
    <property type="match status" value="1"/>
</dbReference>
<dbReference type="SMART" id="SM00320">
    <property type="entry name" value="WD40"/>
    <property type="match status" value="3"/>
</dbReference>
<gene>
    <name evidence="8" type="ORF">C1SCF055_LOCUS13254</name>
</gene>
<dbReference type="EMBL" id="CAMXCT020001024">
    <property type="protein sequence ID" value="CAL1139231.1"/>
    <property type="molecule type" value="Genomic_DNA"/>
</dbReference>
<keyword evidence="6" id="KW-0472">Membrane</keyword>
<dbReference type="Proteomes" id="UP001152797">
    <property type="component" value="Unassembled WGS sequence"/>
</dbReference>
<feature type="repeat" description="WD" evidence="5">
    <location>
        <begin position="1481"/>
        <end position="1514"/>
    </location>
</feature>
<dbReference type="InterPro" id="IPR015943">
    <property type="entry name" value="WD40/YVTN_repeat-like_dom_sf"/>
</dbReference>